<feature type="binding site" evidence="6">
    <location>
        <begin position="256"/>
        <end position="257"/>
    </location>
    <ligand>
        <name>FAD</name>
        <dbReference type="ChEBI" id="CHEBI:57692"/>
    </ligand>
</feature>
<name>A0AAW6TQM8_9BACT</name>
<dbReference type="Pfam" id="PF01012">
    <property type="entry name" value="ETF"/>
    <property type="match status" value="1"/>
</dbReference>
<feature type="domain" description="Electron transfer flavoprotein alpha/beta-subunit N-terminal" evidence="7">
    <location>
        <begin position="10"/>
        <end position="208"/>
    </location>
</feature>
<dbReference type="InterPro" id="IPR014729">
    <property type="entry name" value="Rossmann-like_a/b/a_fold"/>
</dbReference>
<dbReference type="InterPro" id="IPR001308">
    <property type="entry name" value="ETF_a/FixB"/>
</dbReference>
<keyword evidence="4 6" id="KW-0274">FAD</keyword>
<protein>
    <submittedName>
        <fullName evidence="8">Electron transfer flavoprotein subunit alpha/FixB family protein</fullName>
    </submittedName>
</protein>
<dbReference type="Gene3D" id="3.40.50.620">
    <property type="entry name" value="HUPs"/>
    <property type="match status" value="1"/>
</dbReference>
<organism evidence="8 9">
    <name type="scientific">Anaerobaca lacustris</name>
    <dbReference type="NCBI Taxonomy" id="3044600"/>
    <lineage>
        <taxon>Bacteria</taxon>
        <taxon>Pseudomonadati</taxon>
        <taxon>Planctomycetota</taxon>
        <taxon>Phycisphaerae</taxon>
        <taxon>Sedimentisphaerales</taxon>
        <taxon>Anaerobacaceae</taxon>
        <taxon>Anaerobaca</taxon>
    </lineage>
</organism>
<feature type="binding site" evidence="6">
    <location>
        <begin position="270"/>
        <end position="274"/>
    </location>
    <ligand>
        <name>FAD</name>
        <dbReference type="ChEBI" id="CHEBI:57692"/>
    </ligand>
</feature>
<dbReference type="SUPFAM" id="SSF52467">
    <property type="entry name" value="DHS-like NAD/FAD-binding domain"/>
    <property type="match status" value="1"/>
</dbReference>
<dbReference type="Pfam" id="PF00766">
    <property type="entry name" value="ETF_alpha"/>
    <property type="match status" value="1"/>
</dbReference>
<dbReference type="Gene3D" id="3.40.50.1220">
    <property type="entry name" value="TPP-binding domain"/>
    <property type="match status" value="1"/>
</dbReference>
<evidence type="ECO:0000256" key="5">
    <source>
        <dbReference type="ARBA" id="ARBA00022982"/>
    </source>
</evidence>
<dbReference type="PROSITE" id="PS00696">
    <property type="entry name" value="ETF_ALPHA"/>
    <property type="match status" value="1"/>
</dbReference>
<dbReference type="InterPro" id="IPR018206">
    <property type="entry name" value="ETF_asu_C_CS"/>
</dbReference>
<comment type="cofactor">
    <cofactor evidence="6">
        <name>FAD</name>
        <dbReference type="ChEBI" id="CHEBI:57692"/>
    </cofactor>
    <text evidence="6">Binds 1 FAD per dimer.</text>
</comment>
<evidence type="ECO:0000313" key="9">
    <source>
        <dbReference type="Proteomes" id="UP001431776"/>
    </source>
</evidence>
<evidence type="ECO:0000256" key="6">
    <source>
        <dbReference type="PIRSR" id="PIRSR000089-1"/>
    </source>
</evidence>
<dbReference type="CDD" id="cd01715">
    <property type="entry name" value="ETF_alpha"/>
    <property type="match status" value="1"/>
</dbReference>
<evidence type="ECO:0000256" key="4">
    <source>
        <dbReference type="ARBA" id="ARBA00022827"/>
    </source>
</evidence>
<keyword evidence="2" id="KW-0813">Transport</keyword>
<dbReference type="GO" id="GO:0033539">
    <property type="term" value="P:fatty acid beta-oxidation using acyl-CoA dehydrogenase"/>
    <property type="evidence" value="ECO:0007669"/>
    <property type="project" value="TreeGrafter"/>
</dbReference>
<dbReference type="SUPFAM" id="SSF52402">
    <property type="entry name" value="Adenine nucleotide alpha hydrolases-like"/>
    <property type="match status" value="1"/>
</dbReference>
<dbReference type="GO" id="GO:0050660">
    <property type="term" value="F:flavin adenine dinucleotide binding"/>
    <property type="evidence" value="ECO:0007669"/>
    <property type="project" value="InterPro"/>
</dbReference>
<keyword evidence="9" id="KW-1185">Reference proteome</keyword>
<dbReference type="Proteomes" id="UP001431776">
    <property type="component" value="Unassembled WGS sequence"/>
</dbReference>
<accession>A0AAW6TQM8</accession>
<evidence type="ECO:0000256" key="1">
    <source>
        <dbReference type="ARBA" id="ARBA00005817"/>
    </source>
</evidence>
<keyword evidence="5" id="KW-0249">Electron transport</keyword>
<evidence type="ECO:0000256" key="2">
    <source>
        <dbReference type="ARBA" id="ARBA00022448"/>
    </source>
</evidence>
<dbReference type="PANTHER" id="PTHR43153">
    <property type="entry name" value="ELECTRON TRANSFER FLAVOPROTEIN ALPHA"/>
    <property type="match status" value="1"/>
</dbReference>
<evidence type="ECO:0000259" key="7">
    <source>
        <dbReference type="SMART" id="SM00893"/>
    </source>
</evidence>
<dbReference type="RefSeq" id="WP_349243392.1">
    <property type="nucleotide sequence ID" value="NZ_JASCXX010000002.1"/>
</dbReference>
<dbReference type="PIRSF" id="PIRSF000089">
    <property type="entry name" value="Electra_flavoP_a"/>
    <property type="match status" value="1"/>
</dbReference>
<gene>
    <name evidence="8" type="ORF">QJ522_02900</name>
</gene>
<dbReference type="SMART" id="SM00893">
    <property type="entry name" value="ETF"/>
    <property type="match status" value="1"/>
</dbReference>
<dbReference type="InterPro" id="IPR029035">
    <property type="entry name" value="DHS-like_NAD/FAD-binding_dom"/>
</dbReference>
<dbReference type="AlphaFoldDB" id="A0AAW6TQM8"/>
<dbReference type="InterPro" id="IPR014730">
    <property type="entry name" value="ETF_a/b_N"/>
</dbReference>
<dbReference type="PANTHER" id="PTHR43153:SF1">
    <property type="entry name" value="ELECTRON TRANSFER FLAVOPROTEIN SUBUNIT ALPHA, MITOCHONDRIAL"/>
    <property type="match status" value="1"/>
</dbReference>
<feature type="binding site" evidence="6">
    <location>
        <position position="308"/>
    </location>
    <ligand>
        <name>FAD</name>
        <dbReference type="ChEBI" id="CHEBI:57692"/>
    </ligand>
</feature>
<comment type="similarity">
    <text evidence="1">Belongs to the ETF alpha-subunit/FixB family.</text>
</comment>
<comment type="caution">
    <text evidence="8">The sequence shown here is derived from an EMBL/GenBank/DDBJ whole genome shotgun (WGS) entry which is preliminary data.</text>
</comment>
<dbReference type="EMBL" id="JASCXX010000002">
    <property type="protein sequence ID" value="MDI6447981.1"/>
    <property type="molecule type" value="Genomic_DNA"/>
</dbReference>
<feature type="binding site" evidence="6">
    <location>
        <begin position="287"/>
        <end position="294"/>
    </location>
    <ligand>
        <name>FAD</name>
        <dbReference type="ChEBI" id="CHEBI:57692"/>
    </ligand>
</feature>
<keyword evidence="3" id="KW-0285">Flavoprotein</keyword>
<reference evidence="8" key="1">
    <citation type="submission" date="2023-05" db="EMBL/GenBank/DDBJ databases">
        <title>Anaerotaeda fermentans gen. nov., sp. nov., a novel anaerobic planctomycete of the new family within the order Sedimentisphaerales isolated from Taman Peninsula, Russia.</title>
        <authorList>
            <person name="Khomyakova M.A."/>
            <person name="Merkel A.Y."/>
            <person name="Slobodkin A.I."/>
        </authorList>
    </citation>
    <scope>NUCLEOTIDE SEQUENCE</scope>
    <source>
        <strain evidence="8">M17dextr</strain>
    </source>
</reference>
<sequence>MIDVNRQGEVWVFAEQHDGKLEETSIELMSKARHLADTLKVRLAALLPGDEVRHLSTELIHYGADKVYLAEHPLLRTYQTNSYAKVILGLIGKHKPQIVLYGATAAGRDLAPRVASAAKAGLTADCTDLQIGTHKTAKDGEVHENLLFQIRPAFGGNIVATIINYDRWPQMATVREGVMPMPEPNPNHHGVIVTEAVSLAQDDLPIEILQEHKRAKKVDLKAARIIVAGGAGVGSKENFKLIWDLANCLGAAPAATRPAVDLGFIDHDHQVGQTGTTVRPSLYIAVGISGAIQHQAGMAQSQKIVAINNDPEAPILGIAHYKIVGDLNEVVPKMIRAIKEKGVKD</sequence>
<dbReference type="InterPro" id="IPR014731">
    <property type="entry name" value="ETF_asu_C"/>
</dbReference>
<dbReference type="GO" id="GO:0009055">
    <property type="term" value="F:electron transfer activity"/>
    <property type="evidence" value="ECO:0007669"/>
    <property type="project" value="InterPro"/>
</dbReference>
<dbReference type="InterPro" id="IPR033947">
    <property type="entry name" value="ETF_alpha_N"/>
</dbReference>
<proteinExistence type="inferred from homology"/>
<evidence type="ECO:0000256" key="3">
    <source>
        <dbReference type="ARBA" id="ARBA00022630"/>
    </source>
</evidence>
<evidence type="ECO:0000313" key="8">
    <source>
        <dbReference type="EMBL" id="MDI6447981.1"/>
    </source>
</evidence>